<accession>A0A067BW83</accession>
<organism evidence="1 2">
    <name type="scientific">Saprolegnia parasitica (strain CBS 223.65)</name>
    <dbReference type="NCBI Taxonomy" id="695850"/>
    <lineage>
        <taxon>Eukaryota</taxon>
        <taxon>Sar</taxon>
        <taxon>Stramenopiles</taxon>
        <taxon>Oomycota</taxon>
        <taxon>Saprolegniomycetes</taxon>
        <taxon>Saprolegniales</taxon>
        <taxon>Saprolegniaceae</taxon>
        <taxon>Saprolegnia</taxon>
    </lineage>
</organism>
<protein>
    <submittedName>
        <fullName evidence="1">Uncharacterized protein</fullName>
    </submittedName>
</protein>
<sequence length="119" mass="13323">MAALNNVSPALAAAIDQLPEPEQALETVRRPIRETNHASNWVALELDMLSNHLEAETAIWEATTLCCKGPQRASIKTAHFRLEWLRTDGSETDYDSLVSDAVNKLQAHCESYLRRFSSN</sequence>
<reference evidence="1 2" key="1">
    <citation type="journal article" date="2013" name="PLoS Genet.">
        <title>Distinctive expansion of potential virulence genes in the genome of the oomycete fish pathogen Saprolegnia parasitica.</title>
        <authorList>
            <person name="Jiang R.H."/>
            <person name="de Bruijn I."/>
            <person name="Haas B.J."/>
            <person name="Belmonte R."/>
            <person name="Lobach L."/>
            <person name="Christie J."/>
            <person name="van den Ackerveken G."/>
            <person name="Bottin A."/>
            <person name="Bulone V."/>
            <person name="Diaz-Moreno S.M."/>
            <person name="Dumas B."/>
            <person name="Fan L."/>
            <person name="Gaulin E."/>
            <person name="Govers F."/>
            <person name="Grenville-Briggs L.J."/>
            <person name="Horner N.R."/>
            <person name="Levin J.Z."/>
            <person name="Mammella M."/>
            <person name="Meijer H.J."/>
            <person name="Morris P."/>
            <person name="Nusbaum C."/>
            <person name="Oome S."/>
            <person name="Phillips A.J."/>
            <person name="van Rooyen D."/>
            <person name="Rzeszutek E."/>
            <person name="Saraiva M."/>
            <person name="Secombes C.J."/>
            <person name="Seidl M.F."/>
            <person name="Snel B."/>
            <person name="Stassen J.H."/>
            <person name="Sykes S."/>
            <person name="Tripathy S."/>
            <person name="van den Berg H."/>
            <person name="Vega-Arreguin J.C."/>
            <person name="Wawra S."/>
            <person name="Young S.K."/>
            <person name="Zeng Q."/>
            <person name="Dieguez-Uribeondo J."/>
            <person name="Russ C."/>
            <person name="Tyler B.M."/>
            <person name="van West P."/>
        </authorList>
    </citation>
    <scope>NUCLEOTIDE SEQUENCE [LARGE SCALE GENOMIC DNA]</scope>
    <source>
        <strain evidence="1 2">CBS 223.65</strain>
    </source>
</reference>
<gene>
    <name evidence="1" type="ORF">SPRG_12191</name>
</gene>
<dbReference type="VEuPathDB" id="FungiDB:SPRG_12191"/>
<dbReference type="Proteomes" id="UP000030745">
    <property type="component" value="Unassembled WGS sequence"/>
</dbReference>
<dbReference type="AlphaFoldDB" id="A0A067BW83"/>
<dbReference type="KEGG" id="spar:SPRG_12191"/>
<dbReference type="GeneID" id="24134172"/>
<evidence type="ECO:0000313" key="2">
    <source>
        <dbReference type="Proteomes" id="UP000030745"/>
    </source>
</evidence>
<keyword evidence="2" id="KW-1185">Reference proteome</keyword>
<proteinExistence type="predicted"/>
<dbReference type="RefSeq" id="XP_012206548.1">
    <property type="nucleotide sequence ID" value="XM_012351158.1"/>
</dbReference>
<evidence type="ECO:0000313" key="1">
    <source>
        <dbReference type="EMBL" id="KDO22764.1"/>
    </source>
</evidence>
<dbReference type="EMBL" id="KK583263">
    <property type="protein sequence ID" value="KDO22764.1"/>
    <property type="molecule type" value="Genomic_DNA"/>
</dbReference>
<name>A0A067BW83_SAPPC</name>